<dbReference type="RefSeq" id="WP_339617025.1">
    <property type="nucleotide sequence ID" value="NZ_AP031500.1"/>
</dbReference>
<dbReference type="SMART" id="SM00850">
    <property type="entry name" value="LytTR"/>
    <property type="match status" value="1"/>
</dbReference>
<protein>
    <submittedName>
        <fullName evidence="6">LytR/AlgR family response regulator transcription factor</fullName>
    </submittedName>
</protein>
<dbReference type="InterPro" id="IPR039420">
    <property type="entry name" value="WalR-like"/>
</dbReference>
<dbReference type="PANTHER" id="PTHR48111">
    <property type="entry name" value="REGULATOR OF RPOS"/>
    <property type="match status" value="1"/>
</dbReference>
<keyword evidence="7" id="KW-1185">Reference proteome</keyword>
<dbReference type="Pfam" id="PF00072">
    <property type="entry name" value="Response_reg"/>
    <property type="match status" value="1"/>
</dbReference>
<dbReference type="EMBL" id="JBHRTL010000007">
    <property type="protein sequence ID" value="MFC3155764.1"/>
    <property type="molecule type" value="Genomic_DNA"/>
</dbReference>
<dbReference type="SUPFAM" id="SSF52172">
    <property type="entry name" value="CheY-like"/>
    <property type="match status" value="1"/>
</dbReference>
<dbReference type="Gene3D" id="2.40.50.1020">
    <property type="entry name" value="LytTr DNA-binding domain"/>
    <property type="match status" value="1"/>
</dbReference>
<evidence type="ECO:0000256" key="1">
    <source>
        <dbReference type="ARBA" id="ARBA00023012"/>
    </source>
</evidence>
<dbReference type="PROSITE" id="PS50110">
    <property type="entry name" value="RESPONSE_REGULATORY"/>
    <property type="match status" value="1"/>
</dbReference>
<gene>
    <name evidence="6" type="ORF">ACFOEB_11185</name>
</gene>
<dbReference type="Pfam" id="PF04397">
    <property type="entry name" value="LytTR"/>
    <property type="match status" value="1"/>
</dbReference>
<dbReference type="PANTHER" id="PTHR48111:SF3">
    <property type="entry name" value="TRANSCRIPTIONAL REGULATORY PROTEIN BTSR"/>
    <property type="match status" value="1"/>
</dbReference>
<dbReference type="Proteomes" id="UP001595548">
    <property type="component" value="Unassembled WGS sequence"/>
</dbReference>
<dbReference type="InterPro" id="IPR011006">
    <property type="entry name" value="CheY-like_superfamily"/>
</dbReference>
<proteinExistence type="predicted"/>
<dbReference type="PROSITE" id="PS50930">
    <property type="entry name" value="HTH_LYTTR"/>
    <property type="match status" value="1"/>
</dbReference>
<dbReference type="Gene3D" id="3.40.50.2300">
    <property type="match status" value="1"/>
</dbReference>
<accession>A0ABV7HPJ0</accession>
<keyword evidence="3" id="KW-0597">Phosphoprotein</keyword>
<dbReference type="InterPro" id="IPR007492">
    <property type="entry name" value="LytTR_DNA-bd_dom"/>
</dbReference>
<organism evidence="6 7">
    <name type="scientific">Gilvimarinus japonicus</name>
    <dbReference type="NCBI Taxonomy" id="1796469"/>
    <lineage>
        <taxon>Bacteria</taxon>
        <taxon>Pseudomonadati</taxon>
        <taxon>Pseudomonadota</taxon>
        <taxon>Gammaproteobacteria</taxon>
        <taxon>Cellvibrionales</taxon>
        <taxon>Cellvibrionaceae</taxon>
        <taxon>Gilvimarinus</taxon>
    </lineage>
</organism>
<name>A0ABV7HPJ0_9GAMM</name>
<evidence type="ECO:0000259" key="5">
    <source>
        <dbReference type="PROSITE" id="PS50930"/>
    </source>
</evidence>
<dbReference type="SMART" id="SM00448">
    <property type="entry name" value="REC"/>
    <property type="match status" value="1"/>
</dbReference>
<evidence type="ECO:0000313" key="7">
    <source>
        <dbReference type="Proteomes" id="UP001595548"/>
    </source>
</evidence>
<evidence type="ECO:0000256" key="2">
    <source>
        <dbReference type="ARBA" id="ARBA00023125"/>
    </source>
</evidence>
<feature type="domain" description="Response regulatory" evidence="4">
    <location>
        <begin position="3"/>
        <end position="117"/>
    </location>
</feature>
<evidence type="ECO:0000256" key="3">
    <source>
        <dbReference type="PROSITE-ProRule" id="PRU00169"/>
    </source>
</evidence>
<sequence>MLDVLIVDDEPLARARLERMIDQLSGYQVSAAAADGELALAAVVQYDPDIVLMDIHMPGSDGLSAARAISELDDPPAIIFCTAFGEHALEAFATTAVGYLLKPVRREQLEAALAKVTQLNKMQRAAARGASTRTSITAKTHRGIERIALNDIRYFLADQKYVTVYHTGGEHLLDTTLKELEQELGDQLLRVHRNALVSVRHIQALERCPDGGLQVRLADTKTAPAVSRRHASDVKAVLQQL</sequence>
<reference evidence="7" key="1">
    <citation type="journal article" date="2019" name="Int. J. Syst. Evol. Microbiol.">
        <title>The Global Catalogue of Microorganisms (GCM) 10K type strain sequencing project: providing services to taxonomists for standard genome sequencing and annotation.</title>
        <authorList>
            <consortium name="The Broad Institute Genomics Platform"/>
            <consortium name="The Broad Institute Genome Sequencing Center for Infectious Disease"/>
            <person name="Wu L."/>
            <person name="Ma J."/>
        </authorList>
    </citation>
    <scope>NUCLEOTIDE SEQUENCE [LARGE SCALE GENOMIC DNA]</scope>
    <source>
        <strain evidence="7">KCTC 52141</strain>
    </source>
</reference>
<keyword evidence="1" id="KW-0902">Two-component regulatory system</keyword>
<keyword evidence="2" id="KW-0238">DNA-binding</keyword>
<dbReference type="InterPro" id="IPR001789">
    <property type="entry name" value="Sig_transdc_resp-reg_receiver"/>
</dbReference>
<comment type="caution">
    <text evidence="6">The sequence shown here is derived from an EMBL/GenBank/DDBJ whole genome shotgun (WGS) entry which is preliminary data.</text>
</comment>
<feature type="modified residue" description="4-aspartylphosphate" evidence="3">
    <location>
        <position position="54"/>
    </location>
</feature>
<feature type="domain" description="HTH LytTR-type" evidence="5">
    <location>
        <begin position="136"/>
        <end position="240"/>
    </location>
</feature>
<evidence type="ECO:0000259" key="4">
    <source>
        <dbReference type="PROSITE" id="PS50110"/>
    </source>
</evidence>
<evidence type="ECO:0000313" key="6">
    <source>
        <dbReference type="EMBL" id="MFC3155764.1"/>
    </source>
</evidence>